<dbReference type="Pfam" id="PF00126">
    <property type="entry name" value="HTH_1"/>
    <property type="match status" value="1"/>
</dbReference>
<dbReference type="SUPFAM" id="SSF53850">
    <property type="entry name" value="Periplasmic binding protein-like II"/>
    <property type="match status" value="1"/>
</dbReference>
<comment type="similarity">
    <text evidence="1">Belongs to the LysR transcriptional regulatory family.</text>
</comment>
<keyword evidence="3" id="KW-0238">DNA-binding</keyword>
<name>A0A502G8Y7_9PROT</name>
<evidence type="ECO:0000313" key="6">
    <source>
        <dbReference type="EMBL" id="TPG57790.1"/>
    </source>
</evidence>
<dbReference type="Pfam" id="PF03466">
    <property type="entry name" value="LysR_substrate"/>
    <property type="match status" value="1"/>
</dbReference>
<evidence type="ECO:0000259" key="5">
    <source>
        <dbReference type="PROSITE" id="PS50931"/>
    </source>
</evidence>
<keyword evidence="2" id="KW-0805">Transcription regulation</keyword>
<feature type="domain" description="HTH lysR-type" evidence="5">
    <location>
        <begin position="3"/>
        <end position="60"/>
    </location>
</feature>
<dbReference type="EMBL" id="RCZP01000007">
    <property type="protein sequence ID" value="TPG57790.1"/>
    <property type="molecule type" value="Genomic_DNA"/>
</dbReference>
<dbReference type="Proteomes" id="UP000317078">
    <property type="component" value="Unassembled WGS sequence"/>
</dbReference>
<organism evidence="6 7">
    <name type="scientific">Muricoccus nepalensis</name>
    <dbReference type="NCBI Taxonomy" id="1854500"/>
    <lineage>
        <taxon>Bacteria</taxon>
        <taxon>Pseudomonadati</taxon>
        <taxon>Pseudomonadota</taxon>
        <taxon>Alphaproteobacteria</taxon>
        <taxon>Acetobacterales</taxon>
        <taxon>Roseomonadaceae</taxon>
        <taxon>Muricoccus</taxon>
    </lineage>
</organism>
<accession>A0A502G8Y7</accession>
<sequence length="305" mass="33373">MTFDLREMEVFRRVMELGSVTAAAAALNISQPAVTRLLQKAEARLGFALFVRERRRLRPTAEAQIMFPGTLGAFTAIELVQRMAEELREGRAGVLAIAAIPSLAASILPACIRRFREKRPESAITLQTFSAHEIIRRIASHRDDLGFIIGPVGHEALTVQDLQSTGLACVMPPGHALARRRSVGPADLAEHPLICPSRNLVLSEQLARAFAERNVPFRIAVEVSHTHAACALVRAGAGIALMDGFGLMGARAEDLVSCPFRPTLLSTARLVTARLRPVSRLAQDFIDALEMDPATPVRPRRTRRD</sequence>
<evidence type="ECO:0000256" key="2">
    <source>
        <dbReference type="ARBA" id="ARBA00023015"/>
    </source>
</evidence>
<dbReference type="RefSeq" id="WP_140882711.1">
    <property type="nucleotide sequence ID" value="NZ_RCZP01000007.1"/>
</dbReference>
<dbReference type="GO" id="GO:0043565">
    <property type="term" value="F:sequence-specific DNA binding"/>
    <property type="evidence" value="ECO:0007669"/>
    <property type="project" value="TreeGrafter"/>
</dbReference>
<dbReference type="OrthoDB" id="9806538at2"/>
<dbReference type="InterPro" id="IPR036388">
    <property type="entry name" value="WH-like_DNA-bd_sf"/>
</dbReference>
<proteinExistence type="inferred from homology"/>
<evidence type="ECO:0000256" key="1">
    <source>
        <dbReference type="ARBA" id="ARBA00009437"/>
    </source>
</evidence>
<evidence type="ECO:0000256" key="4">
    <source>
        <dbReference type="ARBA" id="ARBA00023163"/>
    </source>
</evidence>
<dbReference type="Gene3D" id="3.40.190.290">
    <property type="match status" value="1"/>
</dbReference>
<dbReference type="PANTHER" id="PTHR30427">
    <property type="entry name" value="TRANSCRIPTIONAL ACTIVATOR PROTEIN LYSR"/>
    <property type="match status" value="1"/>
</dbReference>
<dbReference type="InterPro" id="IPR037424">
    <property type="entry name" value="NocR_PBP2"/>
</dbReference>
<dbReference type="PRINTS" id="PR00039">
    <property type="entry name" value="HTHLYSR"/>
</dbReference>
<dbReference type="AlphaFoldDB" id="A0A502G8Y7"/>
<dbReference type="GO" id="GO:0010628">
    <property type="term" value="P:positive regulation of gene expression"/>
    <property type="evidence" value="ECO:0007669"/>
    <property type="project" value="TreeGrafter"/>
</dbReference>
<dbReference type="PROSITE" id="PS50931">
    <property type="entry name" value="HTH_LYSR"/>
    <property type="match status" value="1"/>
</dbReference>
<dbReference type="Gene3D" id="1.10.10.10">
    <property type="entry name" value="Winged helix-like DNA-binding domain superfamily/Winged helix DNA-binding domain"/>
    <property type="match status" value="1"/>
</dbReference>
<evidence type="ECO:0000256" key="3">
    <source>
        <dbReference type="ARBA" id="ARBA00023125"/>
    </source>
</evidence>
<gene>
    <name evidence="6" type="ORF">EAH89_10220</name>
</gene>
<dbReference type="InterPro" id="IPR000847">
    <property type="entry name" value="LysR_HTH_N"/>
</dbReference>
<dbReference type="GO" id="GO:0003700">
    <property type="term" value="F:DNA-binding transcription factor activity"/>
    <property type="evidence" value="ECO:0007669"/>
    <property type="project" value="InterPro"/>
</dbReference>
<dbReference type="InterPro" id="IPR005119">
    <property type="entry name" value="LysR_subst-bd"/>
</dbReference>
<protein>
    <submittedName>
        <fullName evidence="6">LysR family transcriptional regulator</fullName>
    </submittedName>
</protein>
<comment type="caution">
    <text evidence="6">The sequence shown here is derived from an EMBL/GenBank/DDBJ whole genome shotgun (WGS) entry which is preliminary data.</text>
</comment>
<dbReference type="InterPro" id="IPR036390">
    <property type="entry name" value="WH_DNA-bd_sf"/>
</dbReference>
<dbReference type="SUPFAM" id="SSF46785">
    <property type="entry name" value="Winged helix' DNA-binding domain"/>
    <property type="match status" value="1"/>
</dbReference>
<dbReference type="PANTHER" id="PTHR30427:SF1">
    <property type="entry name" value="TRANSCRIPTIONAL ACTIVATOR PROTEIN LYSR"/>
    <property type="match status" value="1"/>
</dbReference>
<keyword evidence="4" id="KW-0804">Transcription</keyword>
<evidence type="ECO:0000313" key="7">
    <source>
        <dbReference type="Proteomes" id="UP000317078"/>
    </source>
</evidence>
<reference evidence="6 7" key="1">
    <citation type="journal article" date="2019" name="Environ. Microbiol.">
        <title>Species interactions and distinct microbial communities in high Arctic permafrost affected cryosols are associated with the CH4 and CO2 gas fluxes.</title>
        <authorList>
            <person name="Altshuler I."/>
            <person name="Hamel J."/>
            <person name="Turney S."/>
            <person name="Magnuson E."/>
            <person name="Levesque R."/>
            <person name="Greer C."/>
            <person name="Whyte L.G."/>
        </authorList>
    </citation>
    <scope>NUCLEOTIDE SEQUENCE [LARGE SCALE GENOMIC DNA]</scope>
    <source>
        <strain evidence="6 7">S9.3B</strain>
    </source>
</reference>
<keyword evidence="7" id="KW-1185">Reference proteome</keyword>
<dbReference type="CDD" id="cd08415">
    <property type="entry name" value="PBP2_LysR_opines_like"/>
    <property type="match status" value="1"/>
</dbReference>